<gene>
    <name evidence="2" type="ORF">FOKN1_2479</name>
</gene>
<feature type="signal peptide" evidence="1">
    <location>
        <begin position="1"/>
        <end position="26"/>
    </location>
</feature>
<dbReference type="Proteomes" id="UP000218765">
    <property type="component" value="Chromosome"/>
</dbReference>
<dbReference type="RefSeq" id="WP_096366902.1">
    <property type="nucleotide sequence ID" value="NZ_AP018052.1"/>
</dbReference>
<proteinExistence type="predicted"/>
<reference evidence="2 3" key="1">
    <citation type="submission" date="2017-05" db="EMBL/GenBank/DDBJ databases">
        <title>Thiocyanate degradation by Thiohalobacter thiocyanaticus FOKN1.</title>
        <authorList>
            <person name="Oshiki M."/>
            <person name="Fukushima T."/>
            <person name="Kawano S."/>
            <person name="Nakagawa J."/>
        </authorList>
    </citation>
    <scope>NUCLEOTIDE SEQUENCE [LARGE SCALE GENOMIC DNA]</scope>
    <source>
        <strain evidence="2 3">FOKN1</strain>
    </source>
</reference>
<dbReference type="InterPro" id="IPR011990">
    <property type="entry name" value="TPR-like_helical_dom_sf"/>
</dbReference>
<evidence type="ECO:0000256" key="1">
    <source>
        <dbReference type="SAM" id="SignalP"/>
    </source>
</evidence>
<dbReference type="SUPFAM" id="SSF48452">
    <property type="entry name" value="TPR-like"/>
    <property type="match status" value="1"/>
</dbReference>
<keyword evidence="3" id="KW-1185">Reference proteome</keyword>
<dbReference type="Pfam" id="PF14559">
    <property type="entry name" value="TPR_19"/>
    <property type="match status" value="1"/>
</dbReference>
<keyword evidence="1" id="KW-0732">Signal</keyword>
<dbReference type="OrthoDB" id="5614121at2"/>
<protein>
    <submittedName>
        <fullName evidence="2">Uncharacterized protein</fullName>
    </submittedName>
</protein>
<organism evidence="2 3">
    <name type="scientific">Thiohalobacter thiocyanaticus</name>
    <dbReference type="NCBI Taxonomy" id="585455"/>
    <lineage>
        <taxon>Bacteria</taxon>
        <taxon>Pseudomonadati</taxon>
        <taxon>Pseudomonadota</taxon>
        <taxon>Gammaproteobacteria</taxon>
        <taxon>Thiohalobacterales</taxon>
        <taxon>Thiohalobacteraceae</taxon>
        <taxon>Thiohalobacter</taxon>
    </lineage>
</organism>
<dbReference type="KEGG" id="ttc:FOKN1_2479"/>
<name>A0A1Z4VT95_9GAMM</name>
<dbReference type="InterPro" id="IPR011250">
    <property type="entry name" value="OMP/PagP_B-barrel"/>
</dbReference>
<dbReference type="EMBL" id="AP018052">
    <property type="protein sequence ID" value="BAZ94851.1"/>
    <property type="molecule type" value="Genomic_DNA"/>
</dbReference>
<dbReference type="AlphaFoldDB" id="A0A1Z4VT95"/>
<evidence type="ECO:0000313" key="3">
    <source>
        <dbReference type="Proteomes" id="UP000218765"/>
    </source>
</evidence>
<evidence type="ECO:0000313" key="2">
    <source>
        <dbReference type="EMBL" id="BAZ94851.1"/>
    </source>
</evidence>
<feature type="chain" id="PRO_5012915990" evidence="1">
    <location>
        <begin position="27"/>
        <end position="440"/>
    </location>
</feature>
<dbReference type="SUPFAM" id="SSF56925">
    <property type="entry name" value="OMPA-like"/>
    <property type="match status" value="1"/>
</dbReference>
<accession>A0A1Z4VT95</accession>
<sequence length="440" mass="49273">MEIAFRRCRGLCLLVNCLLLCLPAAAAGSEDIARLLRDGDTTAAWEQARMLAPERAGEPAFDMLYGLAAVRSGYPEHAVFAFERVVALEPGNHRARVELARAHYLAGNLNLASAEFERVLAINPPQRVRDNVHTFLDAIERRQASLSTRVTGYLELRAGTDSNVNSATSDDTLEIPALGTFTLNGASLDRSDEFVEKNAGLAVVHPLTRRHALFADLTYKDRENIETQAYDLRSVTLNAGPMLAVAGGRLRLPLNYQFLYLDNSKYRRLGSVGFDWTRDLGRRDQLQLFGQYGSLRYPDNAARNARLALGGAGWSHRFPDPDVQLSASTYVGDEATHDTVGEHNGKQYLGLRLGGQWTLTPHHSPYFSLAAQWSEHDARDPVFAPTREDEFAEARLGWAWTPADAWLWRIELAYTRNDSNISLYQYTRRQAFAGVTWRFN</sequence>
<dbReference type="Gene3D" id="1.25.40.10">
    <property type="entry name" value="Tetratricopeptide repeat domain"/>
    <property type="match status" value="1"/>
</dbReference>